<name>A0A067Q0C1_9AGAM</name>
<evidence type="ECO:0000313" key="3">
    <source>
        <dbReference type="Proteomes" id="UP000027265"/>
    </source>
</evidence>
<feature type="compositionally biased region" description="Low complexity" evidence="1">
    <location>
        <begin position="75"/>
        <end position="87"/>
    </location>
</feature>
<proteinExistence type="predicted"/>
<feature type="compositionally biased region" description="Basic residues" evidence="1">
    <location>
        <begin position="96"/>
        <end position="117"/>
    </location>
</feature>
<gene>
    <name evidence="2" type="ORF">JAAARDRAFT_191893</name>
</gene>
<dbReference type="AlphaFoldDB" id="A0A067Q0C1"/>
<evidence type="ECO:0000313" key="2">
    <source>
        <dbReference type="EMBL" id="KDQ60518.1"/>
    </source>
</evidence>
<evidence type="ECO:0000256" key="1">
    <source>
        <dbReference type="SAM" id="MobiDB-lite"/>
    </source>
</evidence>
<dbReference type="Proteomes" id="UP000027265">
    <property type="component" value="Unassembled WGS sequence"/>
</dbReference>
<accession>A0A067Q0C1</accession>
<dbReference type="HOGENOM" id="CLU_1326553_0_0_1"/>
<feature type="compositionally biased region" description="Low complexity" evidence="1">
    <location>
        <begin position="131"/>
        <end position="157"/>
    </location>
</feature>
<dbReference type="InParanoid" id="A0A067Q0C1"/>
<feature type="compositionally biased region" description="Polar residues" evidence="1">
    <location>
        <begin position="158"/>
        <end position="180"/>
    </location>
</feature>
<sequence>MEPFAFLSLHRRSSLVQSYHTNPFISSLEPAIPPRTAHPTSNCPSYLEPPIPKLEPSHLELFPHLELSIPPSNPPSHNTTSQPNSNHATPRTIYRASKHPTSKHPTSKHPTSKHPTSKHPTQNLPSHFEQSHPIPSLSSSTPHLSPSIPSHHPSTQSKQSTQLQPNLPSIPSEPSRSSVVSILRRGEVVGERGTGDEFGVISRPCGW</sequence>
<feature type="region of interest" description="Disordered" evidence="1">
    <location>
        <begin position="65"/>
        <end position="180"/>
    </location>
</feature>
<reference evidence="3" key="1">
    <citation type="journal article" date="2014" name="Proc. Natl. Acad. Sci. U.S.A.">
        <title>Extensive sampling of basidiomycete genomes demonstrates inadequacy of the white-rot/brown-rot paradigm for wood decay fungi.</title>
        <authorList>
            <person name="Riley R."/>
            <person name="Salamov A.A."/>
            <person name="Brown D.W."/>
            <person name="Nagy L.G."/>
            <person name="Floudas D."/>
            <person name="Held B.W."/>
            <person name="Levasseur A."/>
            <person name="Lombard V."/>
            <person name="Morin E."/>
            <person name="Otillar R."/>
            <person name="Lindquist E.A."/>
            <person name="Sun H."/>
            <person name="LaButti K.M."/>
            <person name="Schmutz J."/>
            <person name="Jabbour D."/>
            <person name="Luo H."/>
            <person name="Baker S.E."/>
            <person name="Pisabarro A.G."/>
            <person name="Walton J.D."/>
            <person name="Blanchette R.A."/>
            <person name="Henrissat B."/>
            <person name="Martin F."/>
            <person name="Cullen D."/>
            <person name="Hibbett D.S."/>
            <person name="Grigoriev I.V."/>
        </authorList>
    </citation>
    <scope>NUCLEOTIDE SEQUENCE [LARGE SCALE GENOMIC DNA]</scope>
    <source>
        <strain evidence="3">MUCL 33604</strain>
    </source>
</reference>
<keyword evidence="3" id="KW-1185">Reference proteome</keyword>
<dbReference type="EMBL" id="KL197714">
    <property type="protein sequence ID" value="KDQ60518.1"/>
    <property type="molecule type" value="Genomic_DNA"/>
</dbReference>
<organism evidence="2 3">
    <name type="scientific">Jaapia argillacea MUCL 33604</name>
    <dbReference type="NCBI Taxonomy" id="933084"/>
    <lineage>
        <taxon>Eukaryota</taxon>
        <taxon>Fungi</taxon>
        <taxon>Dikarya</taxon>
        <taxon>Basidiomycota</taxon>
        <taxon>Agaricomycotina</taxon>
        <taxon>Agaricomycetes</taxon>
        <taxon>Agaricomycetidae</taxon>
        <taxon>Jaapiales</taxon>
        <taxon>Jaapiaceae</taxon>
        <taxon>Jaapia</taxon>
    </lineage>
</organism>
<protein>
    <submittedName>
        <fullName evidence="2">Uncharacterized protein</fullName>
    </submittedName>
</protein>